<evidence type="ECO:0000313" key="2">
    <source>
        <dbReference type="Proteomes" id="UP000249130"/>
    </source>
</evidence>
<dbReference type="AlphaFoldDB" id="A0A327L476"/>
<reference evidence="1 2" key="1">
    <citation type="submission" date="2017-07" db="EMBL/GenBank/DDBJ databases">
        <title>Draft Genome Sequences of Select Purple Nonsulfur Bacteria.</title>
        <authorList>
            <person name="Lasarre B."/>
            <person name="Mckinlay J.B."/>
        </authorList>
    </citation>
    <scope>NUCLEOTIDE SEQUENCE [LARGE SCALE GENOMIC DNA]</scope>
    <source>
        <strain evidence="1 2">DSM 5909</strain>
    </source>
</reference>
<dbReference type="Proteomes" id="UP000249130">
    <property type="component" value="Unassembled WGS sequence"/>
</dbReference>
<evidence type="ECO:0000313" key="1">
    <source>
        <dbReference type="EMBL" id="RAI44633.1"/>
    </source>
</evidence>
<dbReference type="InterPro" id="IPR046249">
    <property type="entry name" value="DUF6282"/>
</dbReference>
<dbReference type="InterPro" id="IPR032466">
    <property type="entry name" value="Metal_Hydrolase"/>
</dbReference>
<evidence type="ECO:0008006" key="3">
    <source>
        <dbReference type="Google" id="ProtNLM"/>
    </source>
</evidence>
<comment type="caution">
    <text evidence="1">The sequence shown here is derived from an EMBL/GenBank/DDBJ whole genome shotgun (WGS) entry which is preliminary data.</text>
</comment>
<dbReference type="SUPFAM" id="SSF51556">
    <property type="entry name" value="Metallo-dependent hydrolases"/>
    <property type="match status" value="1"/>
</dbReference>
<dbReference type="Gene3D" id="3.20.20.140">
    <property type="entry name" value="Metal-dependent hydrolases"/>
    <property type="match status" value="1"/>
</dbReference>
<sequence length="310" mass="34299">MKSLPRVGSKRVIDMHVHIGPEFLRRKYSAAALAEEARREGFGVVMKNHFQPTTGQVSQLRRDDDEVALVGSVALNFGCGGVDDHGVRSALSGWKRDVTAADPDKDRFVVWMPTVCCEAHLRCYDRRDLSTAWGIKPEHTRFYAEGTGYSLQAEDAGKMAAVERAVKVVADNDLVLATGHLDRNETEIVVKAARNAGVRRIILTHPLFQSTELDPATMARMWNEYGAYSELAFVNLAMDHLTYEQYLGVIEAVGPQGVILSSDVGQIFSPPVGEALREFFGELMARGVKEDDITQMSVLNTNHLLFGDFA</sequence>
<dbReference type="Pfam" id="PF19799">
    <property type="entry name" value="DUF6282"/>
    <property type="match status" value="1"/>
</dbReference>
<proteinExistence type="predicted"/>
<name>A0A327L476_9BRAD</name>
<accession>A0A327L476</accession>
<organism evidence="1 2">
    <name type="scientific">Rhodoplanes roseus</name>
    <dbReference type="NCBI Taxonomy" id="29409"/>
    <lineage>
        <taxon>Bacteria</taxon>
        <taxon>Pseudomonadati</taxon>
        <taxon>Pseudomonadota</taxon>
        <taxon>Alphaproteobacteria</taxon>
        <taxon>Hyphomicrobiales</taxon>
        <taxon>Nitrobacteraceae</taxon>
        <taxon>Rhodoplanes</taxon>
    </lineage>
</organism>
<protein>
    <recommendedName>
        <fullName evidence="3">Amidohydrolase-related domain-containing protein</fullName>
    </recommendedName>
</protein>
<dbReference type="EMBL" id="NPEX01000038">
    <property type="protein sequence ID" value="RAI44633.1"/>
    <property type="molecule type" value="Genomic_DNA"/>
</dbReference>
<dbReference type="RefSeq" id="WP_111418524.1">
    <property type="nucleotide sequence ID" value="NZ_NPEX01000038.1"/>
</dbReference>
<keyword evidence="2" id="KW-1185">Reference proteome</keyword>
<dbReference type="OrthoDB" id="9789440at2"/>
<gene>
    <name evidence="1" type="ORF">CH341_08050</name>
</gene>